<keyword evidence="3 4" id="KW-0443">Lipid metabolism</keyword>
<evidence type="ECO:0000256" key="1">
    <source>
        <dbReference type="ARBA" id="ARBA00022801"/>
    </source>
</evidence>
<name>A0ABV8M033_9ACTN</name>
<evidence type="ECO:0000256" key="2">
    <source>
        <dbReference type="ARBA" id="ARBA00022963"/>
    </source>
</evidence>
<gene>
    <name evidence="6" type="ORF">ACFOZ4_39235</name>
</gene>
<evidence type="ECO:0000313" key="6">
    <source>
        <dbReference type="EMBL" id="MFC4136676.1"/>
    </source>
</evidence>
<keyword evidence="2 4" id="KW-0442">Lipid degradation</keyword>
<dbReference type="InterPro" id="IPR016035">
    <property type="entry name" value="Acyl_Trfase/lysoPLipase"/>
</dbReference>
<reference evidence="7" key="1">
    <citation type="journal article" date="2019" name="Int. J. Syst. Evol. Microbiol.">
        <title>The Global Catalogue of Microorganisms (GCM) 10K type strain sequencing project: providing services to taxonomists for standard genome sequencing and annotation.</title>
        <authorList>
            <consortium name="The Broad Institute Genomics Platform"/>
            <consortium name="The Broad Institute Genome Sequencing Center for Infectious Disease"/>
            <person name="Wu L."/>
            <person name="Ma J."/>
        </authorList>
    </citation>
    <scope>NUCLEOTIDE SEQUENCE [LARGE SCALE GENOMIC DNA]</scope>
    <source>
        <strain evidence="7">CGMCC 4.7289</strain>
    </source>
</reference>
<dbReference type="PROSITE" id="PS51635">
    <property type="entry name" value="PNPLA"/>
    <property type="match status" value="1"/>
</dbReference>
<proteinExistence type="predicted"/>
<comment type="caution">
    <text evidence="6">The sequence shown here is derived from an EMBL/GenBank/DDBJ whole genome shotgun (WGS) entry which is preliminary data.</text>
</comment>
<feature type="active site" description="Nucleophile" evidence="4">
    <location>
        <position position="39"/>
    </location>
</feature>
<dbReference type="InterPro" id="IPR002641">
    <property type="entry name" value="PNPLA_dom"/>
</dbReference>
<dbReference type="Gene3D" id="3.40.1090.10">
    <property type="entry name" value="Cytosolic phospholipase A2 catalytic domain"/>
    <property type="match status" value="2"/>
</dbReference>
<comment type="caution">
    <text evidence="4">Lacks conserved residue(s) required for the propagation of feature annotation.</text>
</comment>
<protein>
    <submittedName>
        <fullName evidence="6">Patatin-like phospholipase family protein</fullName>
    </submittedName>
</protein>
<evidence type="ECO:0000313" key="7">
    <source>
        <dbReference type="Proteomes" id="UP001595816"/>
    </source>
</evidence>
<dbReference type="Proteomes" id="UP001595816">
    <property type="component" value="Unassembled WGS sequence"/>
</dbReference>
<dbReference type="InterPro" id="IPR050301">
    <property type="entry name" value="NTE"/>
</dbReference>
<keyword evidence="7" id="KW-1185">Reference proteome</keyword>
<dbReference type="Pfam" id="PF01734">
    <property type="entry name" value="Patatin"/>
    <property type="match status" value="1"/>
</dbReference>
<accession>A0ABV8M033</accession>
<sequence length="275" mass="29293">MGCTAFVLGGGGVLGAVEVGMLRALARAGIAPDLIVATSIGAINGAMVAADPTPTVTDQLVRLWAAPEMGEVYGESIPRQLRRFATRTHLHSPLPLRRLLEKALPGKFGELRVPLHLGAVSIERAAESWFSTGPLLPAVMAAAAVPGLLPPVDLDGEHYVDGGIVNSLPIAQAVELGAQDIYALHVGRLDKRLSPPQRPWEVAQTAMEIGRRARLARDLASVPEGVSVHVLPVGEGNDRDDNPWAYRDAAGLRRRVSAAYAASRDYLAELRNPPR</sequence>
<dbReference type="PANTHER" id="PTHR14226:SF57">
    <property type="entry name" value="BLR7027 PROTEIN"/>
    <property type="match status" value="1"/>
</dbReference>
<organism evidence="6 7">
    <name type="scientific">Hamadaea flava</name>
    <dbReference type="NCBI Taxonomy" id="1742688"/>
    <lineage>
        <taxon>Bacteria</taxon>
        <taxon>Bacillati</taxon>
        <taxon>Actinomycetota</taxon>
        <taxon>Actinomycetes</taxon>
        <taxon>Micromonosporales</taxon>
        <taxon>Micromonosporaceae</taxon>
        <taxon>Hamadaea</taxon>
    </lineage>
</organism>
<feature type="domain" description="PNPLA" evidence="5">
    <location>
        <begin position="6"/>
        <end position="174"/>
    </location>
</feature>
<feature type="short sequence motif" description="DGA/G" evidence="4">
    <location>
        <begin position="161"/>
        <end position="163"/>
    </location>
</feature>
<evidence type="ECO:0000256" key="3">
    <source>
        <dbReference type="ARBA" id="ARBA00023098"/>
    </source>
</evidence>
<dbReference type="SUPFAM" id="SSF52151">
    <property type="entry name" value="FabD/lysophospholipase-like"/>
    <property type="match status" value="1"/>
</dbReference>
<dbReference type="RefSeq" id="WP_253760477.1">
    <property type="nucleotide sequence ID" value="NZ_JAMZDZ010000001.1"/>
</dbReference>
<evidence type="ECO:0000259" key="5">
    <source>
        <dbReference type="PROSITE" id="PS51635"/>
    </source>
</evidence>
<keyword evidence="1 4" id="KW-0378">Hydrolase</keyword>
<dbReference type="PANTHER" id="PTHR14226">
    <property type="entry name" value="NEUROPATHY TARGET ESTERASE/SWISS CHEESE D.MELANOGASTER"/>
    <property type="match status" value="1"/>
</dbReference>
<evidence type="ECO:0000256" key="4">
    <source>
        <dbReference type="PROSITE-ProRule" id="PRU01161"/>
    </source>
</evidence>
<feature type="short sequence motif" description="GXGXXG" evidence="4">
    <location>
        <begin position="10"/>
        <end position="15"/>
    </location>
</feature>
<dbReference type="EMBL" id="JBHSAY010000033">
    <property type="protein sequence ID" value="MFC4136676.1"/>
    <property type="molecule type" value="Genomic_DNA"/>
</dbReference>
<feature type="active site" description="Proton acceptor" evidence="4">
    <location>
        <position position="161"/>
    </location>
</feature>